<feature type="domain" description="RSE1/DDB1/CPSF1 C-terminal" evidence="3">
    <location>
        <begin position="773"/>
        <end position="1100"/>
    </location>
</feature>
<dbReference type="InterPro" id="IPR018846">
    <property type="entry name" value="Beta-prop_RSE1/DDB1/CPSF1_1st"/>
</dbReference>
<dbReference type="InterPro" id="IPR015943">
    <property type="entry name" value="WD40/YVTN_repeat-like_dom_sf"/>
</dbReference>
<reference evidence="6 7" key="1">
    <citation type="submission" date="2019-10" db="EMBL/GenBank/DDBJ databases">
        <authorList>
            <person name="Palmer J.M."/>
        </authorList>
    </citation>
    <scope>NUCLEOTIDE SEQUENCE [LARGE SCALE GENOMIC DNA]</scope>
    <source>
        <strain evidence="6 7">TWF696</strain>
    </source>
</reference>
<dbReference type="Gene3D" id="2.130.10.10">
    <property type="entry name" value="YVTN repeat-like/Quinoprotein amine dehydrogenase"/>
    <property type="match status" value="3"/>
</dbReference>
<dbReference type="InterPro" id="IPR058543">
    <property type="entry name" value="Beta-prop_RSE1/DDB1/CPSF1_2nd"/>
</dbReference>
<dbReference type="Gene3D" id="1.10.150.910">
    <property type="match status" value="1"/>
</dbReference>
<evidence type="ECO:0000259" key="4">
    <source>
        <dbReference type="Pfam" id="PF10433"/>
    </source>
</evidence>
<dbReference type="Proteomes" id="UP001375240">
    <property type="component" value="Unassembled WGS sequence"/>
</dbReference>
<protein>
    <recommendedName>
        <fullName evidence="8">DNA damage-binding protein 1</fullName>
    </recommendedName>
</protein>
<evidence type="ECO:0000256" key="2">
    <source>
        <dbReference type="ARBA" id="ARBA00023242"/>
    </source>
</evidence>
<evidence type="ECO:0000313" key="6">
    <source>
        <dbReference type="EMBL" id="KAK6335397.1"/>
    </source>
</evidence>
<evidence type="ECO:0008006" key="8">
    <source>
        <dbReference type="Google" id="ProtNLM"/>
    </source>
</evidence>
<dbReference type="GO" id="GO:0003676">
    <property type="term" value="F:nucleic acid binding"/>
    <property type="evidence" value="ECO:0007669"/>
    <property type="project" value="InterPro"/>
</dbReference>
<dbReference type="Pfam" id="PF03178">
    <property type="entry name" value="CPSF_A"/>
    <property type="match status" value="1"/>
</dbReference>
<dbReference type="PANTHER" id="PTHR10644">
    <property type="entry name" value="DNA REPAIR/RNA PROCESSING CPSF FAMILY"/>
    <property type="match status" value="1"/>
</dbReference>
<keyword evidence="2" id="KW-0539">Nucleus</keyword>
<evidence type="ECO:0000313" key="7">
    <source>
        <dbReference type="Proteomes" id="UP001375240"/>
    </source>
</evidence>
<dbReference type="InterPro" id="IPR050358">
    <property type="entry name" value="RSE1/DDB1/CFT1"/>
</dbReference>
<feature type="domain" description="RSE1/DDB1/CPSF1 second beta-propeller" evidence="5">
    <location>
        <begin position="413"/>
        <end position="724"/>
    </location>
</feature>
<dbReference type="AlphaFoldDB" id="A0AAV9U3M8"/>
<evidence type="ECO:0000256" key="1">
    <source>
        <dbReference type="ARBA" id="ARBA00004123"/>
    </source>
</evidence>
<sequence length="1136" mass="126228">MAYLAPIHQASSVGHAIRCRFVHGDRDSLVIAKSNCIEIYDLVPEGLEQVTNFNVYGRITALLSLRPEKSPLDHVFVGTDRNEYFTVSWDPTTGHIRNERKAQDITDRFQRSAHAGTTYCADPGGRLLGLYVYEGIFTAIPIKRQSKGRGKHIKIPEDELGNLDEPCPIRMDELRVVTMKFLYGTDVPVIAVLFEDSKNVVHLTSYEVCVSRRAVRDSEFKPWKIKANSLDGGVRFLIPVPTPLGGLITVGEQMITYFSPDRAQPMKKPLLEPTTFVSYGMIDSQRFLLSNETGYLYLLLLVMNDSNLVNMRIENLGKVSQARAIVYLDGGFVFLGAHFGDSQLIKISATHPKVEIIYSLSNLAPISDFIVMGSEVGGEEVHQYSAGQTTILTCSGGFFDGGLRSVRSGVGVQEIGQLGEIAAVQNMWAFRATQNEYNDTLLCSAAHETRVFSFRPDGDVEEMDAFENFTLHTATVLAGNVCTFKLLQVTSSRIMLVEKGTDRYLEWTPHPGGSIDMASLSGFRLAVVLNGRNCLLFDLSGQSIQQVAARSFENEISCIYIPAVPAEFLVLGFWSPKSLVLLKIPDLETVTEELLKVTEWSIPRSVLVTTMSAEMPPNLFVGMSDGEVLTYNLCKDTGKLSDQKRMRLGTQTVTFEMLPRQVEDGSKCVIATGERPTMIYREEGRIVYSAITLNQASSIVALNAEAYPDTVMVSTSGNLFIARIDDARTTHTRTSPLNQFARRVAYMKEKRGYVAATIQNSIDEATGMEASACFIHIIDENFYDKIDAFELYSNELVEDLLIVKLPNLDGSVSEKIVVGTAIAVGKEQAPSRDDNEEKEKGRVLVFELGDDKVLRLVLEVELAASCHCLAIMNGFIMSGFTKSIDLYNFHYPSGSMEPTLEKIASQRTSTVPMGISVYGKRAFVGDLMKGVAVLELHQDENGNYKFTEVCRQYAVSWVTALEALDEDTCVSSDQDGNLILLQREGVGATEEDMRRMRPLSEIRLGEMVNRIRRINDPSAANSVVQPKAYVATVGGGIYMLGLIHPSYFNTLIQCQANMAKWLKGWGEISFNKYRAFNSKGRIPDEPFRFVDGDLVEKFLDLDEKMMETIVNPADGVGVDCTVDEMKNIIEALKRLH</sequence>
<dbReference type="EMBL" id="JAVHNQ010000012">
    <property type="protein sequence ID" value="KAK6335397.1"/>
    <property type="molecule type" value="Genomic_DNA"/>
</dbReference>
<dbReference type="InterPro" id="IPR004871">
    <property type="entry name" value="RSE1/DDB1/CPSF1_C"/>
</dbReference>
<evidence type="ECO:0000259" key="3">
    <source>
        <dbReference type="Pfam" id="PF03178"/>
    </source>
</evidence>
<gene>
    <name evidence="6" type="ORF">TWF696_002176</name>
</gene>
<feature type="domain" description="RSE1/DDB1/CPSF1 first beta-propeller" evidence="4">
    <location>
        <begin position="12"/>
        <end position="359"/>
    </location>
</feature>
<dbReference type="Pfam" id="PF23726">
    <property type="entry name" value="Beta-prop_RSE1_2nd"/>
    <property type="match status" value="1"/>
</dbReference>
<proteinExistence type="predicted"/>
<name>A0AAV9U3M8_9PEZI</name>
<comment type="caution">
    <text evidence="6">The sequence shown here is derived from an EMBL/GenBank/DDBJ whole genome shotgun (WGS) entry which is preliminary data.</text>
</comment>
<keyword evidence="7" id="KW-1185">Reference proteome</keyword>
<dbReference type="GO" id="GO:0005634">
    <property type="term" value="C:nucleus"/>
    <property type="evidence" value="ECO:0007669"/>
    <property type="project" value="UniProtKB-SubCell"/>
</dbReference>
<dbReference type="Pfam" id="PF10433">
    <property type="entry name" value="Beta-prop_RSE1_1st"/>
    <property type="match status" value="1"/>
</dbReference>
<evidence type="ECO:0000259" key="5">
    <source>
        <dbReference type="Pfam" id="PF23726"/>
    </source>
</evidence>
<comment type="subcellular location">
    <subcellularLocation>
        <location evidence="1">Nucleus</location>
    </subcellularLocation>
</comment>
<accession>A0AAV9U3M8</accession>
<organism evidence="6 7">
    <name type="scientific">Orbilia brochopaga</name>
    <dbReference type="NCBI Taxonomy" id="3140254"/>
    <lineage>
        <taxon>Eukaryota</taxon>
        <taxon>Fungi</taxon>
        <taxon>Dikarya</taxon>
        <taxon>Ascomycota</taxon>
        <taxon>Pezizomycotina</taxon>
        <taxon>Orbiliomycetes</taxon>
        <taxon>Orbiliales</taxon>
        <taxon>Orbiliaceae</taxon>
        <taxon>Orbilia</taxon>
    </lineage>
</organism>